<dbReference type="Pfam" id="PF13537">
    <property type="entry name" value="GATase_7"/>
    <property type="match status" value="1"/>
</dbReference>
<sequence>MGGEDTPLYLIGDFAFLIWDERQQKLFGARDFSGMRTLYYYNDAEHFAFCTAIKPLLQLPYIQNQLNETWLAEYLAIPEMIDTVDSSLSVIKNIKQLPPSHSITVTSDRTTVSPYSPLQLDKKIKFKKTEDYVEAFQEVYQEAVDARLRSIGPVGAQLSGGLDSGSVIGFASRTLKKENRPLNTYSYIPGEKFEDWTPSYMLANESDYIKTPLII</sequence>
<protein>
    <recommendedName>
        <fullName evidence="2">asparagine synthase (glutamine-hydrolyzing)</fullName>
        <ecNumber evidence="2">6.3.5.4</ecNumber>
    </recommendedName>
</protein>
<dbReference type="InterPro" id="IPR051786">
    <property type="entry name" value="ASN_synthetase/amidase"/>
</dbReference>
<dbReference type="Pfam" id="PF00733">
    <property type="entry name" value="Asn_synthase"/>
    <property type="match status" value="1"/>
</dbReference>
<dbReference type="InterPro" id="IPR017932">
    <property type="entry name" value="GATase_2_dom"/>
</dbReference>
<evidence type="ECO:0000256" key="4">
    <source>
        <dbReference type="ARBA" id="ARBA00048741"/>
    </source>
</evidence>
<feature type="domain" description="Glutamine amidotransferase type-2" evidence="6">
    <location>
        <begin position="3"/>
        <end position="57"/>
    </location>
</feature>
<gene>
    <name evidence="7" type="ORF">JCM21714_3963</name>
</gene>
<comment type="pathway">
    <text evidence="1">Amino-acid biosynthesis; L-asparagine biosynthesis; L-asparagine from L-aspartate (L-Gln route): step 1/1.</text>
</comment>
<dbReference type="Proteomes" id="UP000019102">
    <property type="component" value="Unassembled WGS sequence"/>
</dbReference>
<dbReference type="GO" id="GO:0004066">
    <property type="term" value="F:asparagine synthase (glutamine-hydrolyzing) activity"/>
    <property type="evidence" value="ECO:0007669"/>
    <property type="project" value="UniProtKB-EC"/>
</dbReference>
<evidence type="ECO:0000259" key="6">
    <source>
        <dbReference type="Pfam" id="PF13537"/>
    </source>
</evidence>
<evidence type="ECO:0000313" key="8">
    <source>
        <dbReference type="Proteomes" id="UP000019102"/>
    </source>
</evidence>
<dbReference type="SUPFAM" id="SSF52402">
    <property type="entry name" value="Adenine nucleotide alpha hydrolases-like"/>
    <property type="match status" value="1"/>
</dbReference>
<dbReference type="PANTHER" id="PTHR43284">
    <property type="entry name" value="ASPARAGINE SYNTHETASE (GLUTAMINE-HYDROLYZING)"/>
    <property type="match status" value="1"/>
</dbReference>
<evidence type="ECO:0000313" key="7">
    <source>
        <dbReference type="EMBL" id="GAE94773.1"/>
    </source>
</evidence>
<dbReference type="EMBL" id="BAVS01000030">
    <property type="protein sequence ID" value="GAE94773.1"/>
    <property type="molecule type" value="Genomic_DNA"/>
</dbReference>
<dbReference type="Gene3D" id="3.40.50.620">
    <property type="entry name" value="HUPs"/>
    <property type="match status" value="1"/>
</dbReference>
<evidence type="ECO:0000256" key="3">
    <source>
        <dbReference type="ARBA" id="ARBA00022888"/>
    </source>
</evidence>
<dbReference type="InterPro" id="IPR029055">
    <property type="entry name" value="Ntn_hydrolases_N"/>
</dbReference>
<dbReference type="AlphaFoldDB" id="W4VPK4"/>
<organism evidence="7 8">
    <name type="scientific">Gracilibacillus boraciitolerans JCM 21714</name>
    <dbReference type="NCBI Taxonomy" id="1298598"/>
    <lineage>
        <taxon>Bacteria</taxon>
        <taxon>Bacillati</taxon>
        <taxon>Bacillota</taxon>
        <taxon>Bacilli</taxon>
        <taxon>Bacillales</taxon>
        <taxon>Bacillaceae</taxon>
        <taxon>Gracilibacillus</taxon>
    </lineage>
</organism>
<dbReference type="SUPFAM" id="SSF56235">
    <property type="entry name" value="N-terminal nucleophile aminohydrolases (Ntn hydrolases)"/>
    <property type="match status" value="1"/>
</dbReference>
<dbReference type="InterPro" id="IPR001962">
    <property type="entry name" value="Asn_synthase"/>
</dbReference>
<evidence type="ECO:0000256" key="2">
    <source>
        <dbReference type="ARBA" id="ARBA00012737"/>
    </source>
</evidence>
<dbReference type="STRING" id="1298598.JCM21714_3963"/>
<evidence type="ECO:0000259" key="5">
    <source>
        <dbReference type="Pfam" id="PF00733"/>
    </source>
</evidence>
<evidence type="ECO:0000256" key="1">
    <source>
        <dbReference type="ARBA" id="ARBA00005187"/>
    </source>
</evidence>
<dbReference type="InterPro" id="IPR014729">
    <property type="entry name" value="Rossmann-like_a/b/a_fold"/>
</dbReference>
<proteinExistence type="predicted"/>
<feature type="domain" description="Asparagine synthetase" evidence="5">
    <location>
        <begin position="136"/>
        <end position="186"/>
    </location>
</feature>
<name>W4VPK4_9BACI</name>
<dbReference type="Gene3D" id="3.60.20.10">
    <property type="entry name" value="Glutamine Phosphoribosylpyrophosphate, subunit 1, domain 1"/>
    <property type="match status" value="1"/>
</dbReference>
<keyword evidence="3" id="KW-0061">Asparagine biosynthesis</keyword>
<keyword evidence="8" id="KW-1185">Reference proteome</keyword>
<dbReference type="EC" id="6.3.5.4" evidence="2"/>
<dbReference type="PANTHER" id="PTHR43284:SF1">
    <property type="entry name" value="ASPARAGINE SYNTHETASE"/>
    <property type="match status" value="1"/>
</dbReference>
<accession>W4VPK4</accession>
<reference evidence="7 8" key="1">
    <citation type="journal article" date="2014" name="Genome Announc.">
        <title>Draft Genome Sequence of the Boron-Tolerant and Moderately Halotolerant Bacterium Gracilibacillus boraciitolerans JCM 21714T.</title>
        <authorList>
            <person name="Ahmed I."/>
            <person name="Oshima K."/>
            <person name="Suda W."/>
            <person name="Kitamura K."/>
            <person name="Iida T."/>
            <person name="Ohmori Y."/>
            <person name="Fujiwara T."/>
            <person name="Hattori M."/>
            <person name="Ohkuma M."/>
        </authorList>
    </citation>
    <scope>NUCLEOTIDE SEQUENCE [LARGE SCALE GENOMIC DNA]</scope>
    <source>
        <strain evidence="7 8">JCM 21714</strain>
    </source>
</reference>
<comment type="catalytic activity">
    <reaction evidence="4">
        <text>L-aspartate + L-glutamine + ATP + H2O = L-asparagine + L-glutamate + AMP + diphosphate + H(+)</text>
        <dbReference type="Rhea" id="RHEA:12228"/>
        <dbReference type="ChEBI" id="CHEBI:15377"/>
        <dbReference type="ChEBI" id="CHEBI:15378"/>
        <dbReference type="ChEBI" id="CHEBI:29985"/>
        <dbReference type="ChEBI" id="CHEBI:29991"/>
        <dbReference type="ChEBI" id="CHEBI:30616"/>
        <dbReference type="ChEBI" id="CHEBI:33019"/>
        <dbReference type="ChEBI" id="CHEBI:58048"/>
        <dbReference type="ChEBI" id="CHEBI:58359"/>
        <dbReference type="ChEBI" id="CHEBI:456215"/>
        <dbReference type="EC" id="6.3.5.4"/>
    </reaction>
</comment>
<dbReference type="GO" id="GO:0005829">
    <property type="term" value="C:cytosol"/>
    <property type="evidence" value="ECO:0007669"/>
    <property type="project" value="TreeGrafter"/>
</dbReference>
<dbReference type="eggNOG" id="COG0367">
    <property type="taxonomic scope" value="Bacteria"/>
</dbReference>
<comment type="caution">
    <text evidence="7">The sequence shown here is derived from an EMBL/GenBank/DDBJ whole genome shotgun (WGS) entry which is preliminary data.</text>
</comment>
<dbReference type="GO" id="GO:0006529">
    <property type="term" value="P:asparagine biosynthetic process"/>
    <property type="evidence" value="ECO:0007669"/>
    <property type="project" value="UniProtKB-KW"/>
</dbReference>
<keyword evidence="3" id="KW-0028">Amino-acid biosynthesis</keyword>